<feature type="transmembrane region" description="Helical" evidence="6">
    <location>
        <begin position="81"/>
        <end position="100"/>
    </location>
</feature>
<feature type="transmembrane region" description="Helical" evidence="6">
    <location>
        <begin position="213"/>
        <end position="230"/>
    </location>
</feature>
<comment type="caution">
    <text evidence="6">Lacks conserved residue(s) required for the propagation of feature annotation.</text>
</comment>
<dbReference type="InterPro" id="IPR011014">
    <property type="entry name" value="MscS_channel_TM-2"/>
</dbReference>
<dbReference type="GO" id="GO:0005886">
    <property type="term" value="C:plasma membrane"/>
    <property type="evidence" value="ECO:0007669"/>
    <property type="project" value="UniProtKB-SubCell"/>
</dbReference>
<keyword evidence="6" id="KW-0406">Ion transport</keyword>
<comment type="similarity">
    <text evidence="2 6">Belongs to the MscS (TC 1.A.23) family.</text>
</comment>
<dbReference type="SUPFAM" id="SSF50182">
    <property type="entry name" value="Sm-like ribonucleoproteins"/>
    <property type="match status" value="1"/>
</dbReference>
<keyword evidence="6" id="KW-1003">Cell membrane</keyword>
<dbReference type="PANTHER" id="PTHR30221">
    <property type="entry name" value="SMALL-CONDUCTANCE MECHANOSENSITIVE CHANNEL"/>
    <property type="match status" value="1"/>
</dbReference>
<evidence type="ECO:0000313" key="9">
    <source>
        <dbReference type="Proteomes" id="UP000321934"/>
    </source>
</evidence>
<comment type="subunit">
    <text evidence="6">Homoheptamer.</text>
</comment>
<evidence type="ECO:0000256" key="2">
    <source>
        <dbReference type="ARBA" id="ARBA00008017"/>
    </source>
</evidence>
<keyword evidence="6" id="KW-0997">Cell inner membrane</keyword>
<protein>
    <recommendedName>
        <fullName evidence="6">Small-conductance mechanosensitive channel</fullName>
    </recommendedName>
</protein>
<gene>
    <name evidence="8" type="ORF">Deia_00319</name>
</gene>
<dbReference type="OrthoDB" id="9799209at2"/>
<keyword evidence="5 6" id="KW-0472">Membrane</keyword>
<evidence type="ECO:0000256" key="3">
    <source>
        <dbReference type="ARBA" id="ARBA00022692"/>
    </source>
</evidence>
<feature type="transmembrane region" description="Helical" evidence="6">
    <location>
        <begin position="106"/>
        <end position="126"/>
    </location>
</feature>
<proteinExistence type="inferred from homology"/>
<evidence type="ECO:0000256" key="1">
    <source>
        <dbReference type="ARBA" id="ARBA00004141"/>
    </source>
</evidence>
<evidence type="ECO:0000256" key="6">
    <source>
        <dbReference type="RuleBase" id="RU369025"/>
    </source>
</evidence>
<comment type="function">
    <text evidence="6">Mechanosensitive channel that participates in the regulation of osmotic pressure changes within the cell, opening in response to stretch forces in the membrane lipid bilayer, without the need for other proteins. Contributes to normal resistance to hypoosmotic shock. Forms an ion channel of 1.0 nanosiemens conductance with a slight preference for anions.</text>
</comment>
<dbReference type="InterPro" id="IPR006685">
    <property type="entry name" value="MscS_channel_2nd"/>
</dbReference>
<reference evidence="8 9" key="1">
    <citation type="journal article" date="2019" name="ISME J.">
        <title>Deianiraea, an extracellular bacterium associated with the ciliate Paramecium, suggests an alternative scenario for the evolution of Rickettsiales.</title>
        <authorList>
            <person name="Castelli M."/>
            <person name="Sabaneyeva E."/>
            <person name="Lanzoni O."/>
            <person name="Lebedeva N."/>
            <person name="Floriano A.M."/>
            <person name="Gaiarsa S."/>
            <person name="Benken K."/>
            <person name="Modeo L."/>
            <person name="Bandi C."/>
            <person name="Potekhin A."/>
            <person name="Sassera D."/>
            <person name="Petroni G."/>
        </authorList>
    </citation>
    <scope>NUCLEOTIDE SEQUENCE [LARGE SCALE GENOMIC DNA]</scope>
    <source>
        <strain evidence="8">CyL4-1</strain>
    </source>
</reference>
<evidence type="ECO:0000256" key="5">
    <source>
        <dbReference type="ARBA" id="ARBA00023136"/>
    </source>
</evidence>
<dbReference type="RefSeq" id="WP_146820418.1">
    <property type="nucleotide sequence ID" value="NZ_CP029077.1"/>
</dbReference>
<dbReference type="Pfam" id="PF00924">
    <property type="entry name" value="MS_channel_2nd"/>
    <property type="match status" value="1"/>
</dbReference>
<keyword evidence="9" id="KW-1185">Reference proteome</keyword>
<evidence type="ECO:0000259" key="7">
    <source>
        <dbReference type="Pfam" id="PF00924"/>
    </source>
</evidence>
<dbReference type="SUPFAM" id="SSF82861">
    <property type="entry name" value="Mechanosensitive channel protein MscS (YggB), transmembrane region"/>
    <property type="match status" value="1"/>
</dbReference>
<feature type="transmembrane region" description="Helical" evidence="6">
    <location>
        <begin position="163"/>
        <end position="186"/>
    </location>
</feature>
<evidence type="ECO:0000256" key="4">
    <source>
        <dbReference type="ARBA" id="ARBA00022989"/>
    </source>
</evidence>
<organism evidence="8 9">
    <name type="scientific">Candidatus Deianiraea vastatrix</name>
    <dbReference type="NCBI Taxonomy" id="2163644"/>
    <lineage>
        <taxon>Bacteria</taxon>
        <taxon>Pseudomonadati</taxon>
        <taxon>Pseudomonadota</taxon>
        <taxon>Alphaproteobacteria</taxon>
        <taxon>Rickettsiales</taxon>
        <taxon>Candidatus Deianiraeaceae</taxon>
        <taxon>Candidatus Deianiraea</taxon>
    </lineage>
</organism>
<evidence type="ECO:0000313" key="8">
    <source>
        <dbReference type="EMBL" id="QED23126.1"/>
    </source>
</evidence>
<dbReference type="Proteomes" id="UP000321934">
    <property type="component" value="Chromosome"/>
</dbReference>
<dbReference type="InterPro" id="IPR045275">
    <property type="entry name" value="MscS_archaea/bacteria_type"/>
</dbReference>
<accession>A0A5B8XDN6</accession>
<dbReference type="PANTHER" id="PTHR30221:SF1">
    <property type="entry name" value="SMALL-CONDUCTANCE MECHANOSENSITIVE CHANNEL"/>
    <property type="match status" value="1"/>
</dbReference>
<feature type="transmembrane region" description="Helical" evidence="6">
    <location>
        <begin position="36"/>
        <end position="60"/>
    </location>
</feature>
<feature type="transmembrane region" description="Helical" evidence="6">
    <location>
        <begin position="133"/>
        <end position="151"/>
    </location>
</feature>
<dbReference type="Gene3D" id="2.30.30.60">
    <property type="match status" value="1"/>
</dbReference>
<comment type="subcellular location">
    <subcellularLocation>
        <location evidence="6">Cell inner membrane</location>
        <topology evidence="6">Multi-pass membrane protein</topology>
    </subcellularLocation>
    <subcellularLocation>
        <location evidence="1">Membrane</location>
        <topology evidence="1">Multi-pass membrane protein</topology>
    </subcellularLocation>
</comment>
<dbReference type="EMBL" id="CP029077">
    <property type="protein sequence ID" value="QED23126.1"/>
    <property type="molecule type" value="Genomic_DNA"/>
</dbReference>
<feature type="domain" description="Mechanosensitive ion channel MscS" evidence="7">
    <location>
        <begin position="258"/>
        <end position="321"/>
    </location>
</feature>
<feature type="transmembrane region" description="Helical" evidence="6">
    <location>
        <begin position="236"/>
        <end position="256"/>
    </location>
</feature>
<sequence length="420" mass="47721">MIFLNILKSEFFSQYYNKFKWLYAFLAENYNTICQVILIVISFLIVAIIVFGKSIVAKAIKYKDSDARYKNPLYKNIASMYKEILLIISLSLSSFLLKYFQIQCNLIIFTAQFVFASLIARITAILSKNSIKYILIFNLLIVFIIIDSDTSPFNTDFFANLKIFLNISAKTLIHFIMSIICAFFIYKELEKISSDKIDVLISDKNLQFLAHKISKIVTVFILFLFVMKSLNIDMKIFSIFTGALGVGLGLGLQKFFTRMTSGVMIIIDQNMQIGDLVDIESTSGIVESISTKYLTIKGSSGQHITIPAEKVMSANITNHSKNKYGKIECYFYIDIESDVVIAIEQIQLAIFESNTVLENMINKPLISDVSTNGIVIKASFWIDDFVPNSALARHNFLKLALEKLAANNIKLHQNRICKHN</sequence>
<name>A0A5B8XDN6_9RICK</name>
<dbReference type="InterPro" id="IPR010920">
    <property type="entry name" value="LSM_dom_sf"/>
</dbReference>
<dbReference type="Gene3D" id="1.10.287.1260">
    <property type="match status" value="1"/>
</dbReference>
<keyword evidence="6" id="KW-0407">Ion channel</keyword>
<keyword evidence="6" id="KW-0813">Transport</keyword>
<dbReference type="InterPro" id="IPR023408">
    <property type="entry name" value="MscS_beta-dom_sf"/>
</dbReference>
<keyword evidence="4 6" id="KW-1133">Transmembrane helix</keyword>
<dbReference type="GO" id="GO:0008381">
    <property type="term" value="F:mechanosensitive monoatomic ion channel activity"/>
    <property type="evidence" value="ECO:0007669"/>
    <property type="project" value="InterPro"/>
</dbReference>
<keyword evidence="3 6" id="KW-0812">Transmembrane</keyword>
<dbReference type="AlphaFoldDB" id="A0A5B8XDN6"/>